<keyword evidence="6 19" id="KW-0597">Phosphoprotein</keyword>
<evidence type="ECO:0000313" key="29">
    <source>
        <dbReference type="Proteomes" id="UP001283366"/>
    </source>
</evidence>
<dbReference type="FunFam" id="3.30.565.10:FF:000010">
    <property type="entry name" value="Sensor histidine kinase RcsC"/>
    <property type="match status" value="1"/>
</dbReference>
<dbReference type="InterPro" id="IPR036890">
    <property type="entry name" value="HATPase_C_sf"/>
</dbReference>
<dbReference type="Pfam" id="PF03924">
    <property type="entry name" value="CHASE"/>
    <property type="match status" value="1"/>
</dbReference>
<feature type="domain" description="Histidine kinase" evidence="21">
    <location>
        <begin position="855"/>
        <end position="1084"/>
    </location>
</feature>
<dbReference type="GO" id="GO:0000155">
    <property type="term" value="F:phosphorelay sensor kinase activity"/>
    <property type="evidence" value="ECO:0007669"/>
    <property type="project" value="InterPro"/>
</dbReference>
<dbReference type="GO" id="GO:0016787">
    <property type="term" value="F:hydrolase activity"/>
    <property type="evidence" value="ECO:0007669"/>
    <property type="project" value="UniProtKB-KW"/>
</dbReference>
<evidence type="ECO:0000256" key="3">
    <source>
        <dbReference type="ARBA" id="ARBA00004651"/>
    </source>
</evidence>
<dbReference type="NCBIfam" id="TIGR00229">
    <property type="entry name" value="sensory_box"/>
    <property type="match status" value="1"/>
</dbReference>
<dbReference type="CDD" id="cd17546">
    <property type="entry name" value="REC_hyHK_CKI1_RcsC-like"/>
    <property type="match status" value="2"/>
</dbReference>
<evidence type="ECO:0000256" key="19">
    <source>
        <dbReference type="PROSITE-ProRule" id="PRU00169"/>
    </source>
</evidence>
<dbReference type="EMBL" id="JAWRCO010000002">
    <property type="protein sequence ID" value="MDW6005280.1"/>
    <property type="molecule type" value="Genomic_DNA"/>
</dbReference>
<feature type="transmembrane region" description="Helical" evidence="20">
    <location>
        <begin position="309"/>
        <end position="327"/>
    </location>
</feature>
<dbReference type="InterPro" id="IPR036641">
    <property type="entry name" value="HPT_dom_sf"/>
</dbReference>
<name>A0A1Y6IZ41_9VIBR</name>
<evidence type="ECO:0000259" key="21">
    <source>
        <dbReference type="PROSITE" id="PS50109"/>
    </source>
</evidence>
<dbReference type="EC" id="2.7.13.3" evidence="4"/>
<evidence type="ECO:0000256" key="9">
    <source>
        <dbReference type="ARBA" id="ARBA00022741"/>
    </source>
</evidence>
<evidence type="ECO:0000259" key="23">
    <source>
        <dbReference type="PROSITE" id="PS50112"/>
    </source>
</evidence>
<feature type="modified residue" description="Phosphohistidine" evidence="18">
    <location>
        <position position="1455"/>
    </location>
</feature>
<dbReference type="SUPFAM" id="SSF47384">
    <property type="entry name" value="Homodimeric domain of signal transducing histidine kinase"/>
    <property type="match status" value="1"/>
</dbReference>
<dbReference type="InterPro" id="IPR003661">
    <property type="entry name" value="HisK_dim/P_dom"/>
</dbReference>
<dbReference type="OrthoDB" id="9810730at2"/>
<evidence type="ECO:0000256" key="20">
    <source>
        <dbReference type="SAM" id="Phobius"/>
    </source>
</evidence>
<comment type="subunit">
    <text evidence="16">At low DSF concentrations, interacts with RpfF.</text>
</comment>
<dbReference type="Proteomes" id="UP000196125">
    <property type="component" value="Unassembled WGS sequence"/>
</dbReference>
<dbReference type="Gene3D" id="1.20.120.160">
    <property type="entry name" value="HPT domain"/>
    <property type="match status" value="1"/>
</dbReference>
<evidence type="ECO:0000256" key="2">
    <source>
        <dbReference type="ARBA" id="ARBA00004533"/>
    </source>
</evidence>
<keyword evidence="29" id="KW-1185">Reference proteome</keyword>
<feature type="domain" description="HPt" evidence="25">
    <location>
        <begin position="1412"/>
        <end position="1512"/>
    </location>
</feature>
<evidence type="ECO:0000256" key="16">
    <source>
        <dbReference type="ARBA" id="ARBA00064003"/>
    </source>
</evidence>
<evidence type="ECO:0000256" key="5">
    <source>
        <dbReference type="ARBA" id="ARBA00022475"/>
    </source>
</evidence>
<evidence type="ECO:0000259" key="25">
    <source>
        <dbReference type="PROSITE" id="PS50894"/>
    </source>
</evidence>
<dbReference type="Proteomes" id="UP001283366">
    <property type="component" value="Unassembled WGS sequence"/>
</dbReference>
<protein>
    <recommendedName>
        <fullName evidence="17">Sensory/regulatory protein RpfC</fullName>
        <ecNumber evidence="4">2.7.13.3</ecNumber>
    </recommendedName>
</protein>
<feature type="modified residue" description="4-aspartylphosphate" evidence="19">
    <location>
        <position position="1157"/>
    </location>
</feature>
<dbReference type="InterPro" id="IPR001789">
    <property type="entry name" value="Sig_transdc_resp-reg_receiver"/>
</dbReference>
<dbReference type="CDD" id="cd16922">
    <property type="entry name" value="HATPase_EvgS-ArcB-TorS-like"/>
    <property type="match status" value="1"/>
</dbReference>
<keyword evidence="15 20" id="KW-0472">Membrane</keyword>
<dbReference type="SUPFAM" id="SSF47226">
    <property type="entry name" value="Histidine-containing phosphotransfer domain, HPT domain"/>
    <property type="match status" value="1"/>
</dbReference>
<keyword evidence="9" id="KW-0547">Nucleotide-binding</keyword>
<dbReference type="Gene3D" id="3.30.450.20">
    <property type="entry name" value="PAS domain"/>
    <property type="match status" value="2"/>
</dbReference>
<dbReference type="CDD" id="cd00130">
    <property type="entry name" value="PAS"/>
    <property type="match status" value="1"/>
</dbReference>
<dbReference type="GO" id="GO:0006355">
    <property type="term" value="P:regulation of DNA-templated transcription"/>
    <property type="evidence" value="ECO:0007669"/>
    <property type="project" value="InterPro"/>
</dbReference>
<evidence type="ECO:0000256" key="4">
    <source>
        <dbReference type="ARBA" id="ARBA00012438"/>
    </source>
</evidence>
<evidence type="ECO:0000313" key="26">
    <source>
        <dbReference type="EMBL" id="MDW6005280.1"/>
    </source>
</evidence>
<dbReference type="SUPFAM" id="SSF55874">
    <property type="entry name" value="ATPase domain of HSP90 chaperone/DNA topoisomerase II/histidine kinase"/>
    <property type="match status" value="1"/>
</dbReference>
<dbReference type="EMBL" id="FXXI01000014">
    <property type="protein sequence ID" value="SMS02906.1"/>
    <property type="molecule type" value="Genomic_DNA"/>
</dbReference>
<keyword evidence="13 20" id="KW-1133">Transmembrane helix</keyword>
<dbReference type="InterPro" id="IPR042240">
    <property type="entry name" value="CHASE_sf"/>
</dbReference>
<dbReference type="PROSITE" id="PS50839">
    <property type="entry name" value="CHASE"/>
    <property type="match status" value="1"/>
</dbReference>
<accession>A0A1Y6IZ41</accession>
<dbReference type="RefSeq" id="WP_087482906.1">
    <property type="nucleotide sequence ID" value="NZ_AP024884.1"/>
</dbReference>
<dbReference type="InterPro" id="IPR048760">
    <property type="entry name" value="VP0354-like_sensor_dom"/>
</dbReference>
<dbReference type="PRINTS" id="PR00344">
    <property type="entry name" value="BCTRLSENSOR"/>
</dbReference>
<evidence type="ECO:0000313" key="27">
    <source>
        <dbReference type="EMBL" id="SMS02906.1"/>
    </source>
</evidence>
<dbReference type="GO" id="GO:0005886">
    <property type="term" value="C:plasma membrane"/>
    <property type="evidence" value="ECO:0007669"/>
    <property type="project" value="UniProtKB-SubCell"/>
</dbReference>
<evidence type="ECO:0000256" key="6">
    <source>
        <dbReference type="ARBA" id="ARBA00022553"/>
    </source>
</evidence>
<feature type="transmembrane region" description="Helical" evidence="20">
    <location>
        <begin position="12"/>
        <end position="34"/>
    </location>
</feature>
<dbReference type="PROSITE" id="PS50110">
    <property type="entry name" value="RESPONSE_REGULATORY"/>
    <property type="match status" value="2"/>
</dbReference>
<dbReference type="Gene3D" id="3.40.50.2300">
    <property type="match status" value="2"/>
</dbReference>
<dbReference type="SMART" id="SM00387">
    <property type="entry name" value="HATPase_c"/>
    <property type="match status" value="1"/>
</dbReference>
<dbReference type="Gene3D" id="3.30.565.10">
    <property type="entry name" value="Histidine kinase-like ATPase, C-terminal domain"/>
    <property type="match status" value="1"/>
</dbReference>
<dbReference type="PROSITE" id="PS50894">
    <property type="entry name" value="HPT"/>
    <property type="match status" value="1"/>
</dbReference>
<dbReference type="InterPro" id="IPR035965">
    <property type="entry name" value="PAS-like_dom_sf"/>
</dbReference>
<evidence type="ECO:0000256" key="18">
    <source>
        <dbReference type="PROSITE-ProRule" id="PRU00110"/>
    </source>
</evidence>
<dbReference type="Gene3D" id="3.30.450.350">
    <property type="entry name" value="CHASE domain"/>
    <property type="match status" value="1"/>
</dbReference>
<dbReference type="Pfam" id="PF21623">
    <property type="entry name" value="HK_sensor_dom_bact"/>
    <property type="match status" value="1"/>
</dbReference>
<dbReference type="FunFam" id="1.10.287.130:FF:000002">
    <property type="entry name" value="Two-component osmosensing histidine kinase"/>
    <property type="match status" value="1"/>
</dbReference>
<feature type="domain" description="Response regulatory" evidence="22">
    <location>
        <begin position="1253"/>
        <end position="1371"/>
    </location>
</feature>
<keyword evidence="8 20" id="KW-0812">Transmembrane</keyword>
<feature type="domain" description="Response regulatory" evidence="22">
    <location>
        <begin position="1102"/>
        <end position="1225"/>
    </location>
</feature>
<feature type="transmembrane region" description="Helical" evidence="20">
    <location>
        <begin position="360"/>
        <end position="380"/>
    </location>
</feature>
<evidence type="ECO:0000256" key="13">
    <source>
        <dbReference type="ARBA" id="ARBA00022989"/>
    </source>
</evidence>
<dbReference type="InterPro" id="IPR005467">
    <property type="entry name" value="His_kinase_dom"/>
</dbReference>
<dbReference type="SMART" id="SM00388">
    <property type="entry name" value="HisKA"/>
    <property type="match status" value="1"/>
</dbReference>
<evidence type="ECO:0000313" key="28">
    <source>
        <dbReference type="Proteomes" id="UP000196125"/>
    </source>
</evidence>
<evidence type="ECO:0000256" key="11">
    <source>
        <dbReference type="ARBA" id="ARBA00022801"/>
    </source>
</evidence>
<keyword evidence="11" id="KW-0378">Hydrolase</keyword>
<comment type="subcellular location">
    <subcellularLocation>
        <location evidence="2">Cell inner membrane</location>
    </subcellularLocation>
    <subcellularLocation>
        <location evidence="3">Cell membrane</location>
        <topology evidence="3">Multi-pass membrane protein</topology>
    </subcellularLocation>
</comment>
<keyword evidence="12" id="KW-0067">ATP-binding</keyword>
<evidence type="ECO:0000256" key="17">
    <source>
        <dbReference type="ARBA" id="ARBA00068150"/>
    </source>
</evidence>
<feature type="modified residue" description="4-aspartylphosphate" evidence="19">
    <location>
        <position position="1304"/>
    </location>
</feature>
<evidence type="ECO:0000259" key="24">
    <source>
        <dbReference type="PROSITE" id="PS50839"/>
    </source>
</evidence>
<dbReference type="Pfam" id="PF13426">
    <property type="entry name" value="PAS_9"/>
    <property type="match status" value="1"/>
</dbReference>
<dbReference type="InterPro" id="IPR029151">
    <property type="entry name" value="Sensor-like_sf"/>
</dbReference>
<keyword evidence="10" id="KW-0418">Kinase</keyword>
<dbReference type="Gene3D" id="1.10.287.130">
    <property type="match status" value="1"/>
</dbReference>
<feature type="transmembrane region" description="Helical" evidence="20">
    <location>
        <begin position="659"/>
        <end position="688"/>
    </location>
</feature>
<sequence length="1600" mass="180646">MRNTIFNKVYSLIWWSPLFLGILLTTLISIVFHYQNQHDDKLHIQSLANKSEALIEAHFRRFEYGLRGTRGAIIAAGVNDITRDKFESYINSRELQTEFPGALGFGFIRRVPMMEEASFIESARRDSAPGFSIRTLTPHDGDRFIIQYIYPVQPNIQAVGLDIGSEANRRAAALAAARENKPYLTAPITLVQKNKKTRRGLLILLPVYDSQAELNTPEQREQHVLGWSYAPLVVDDVLSDLNNVMDQAQLLLSNRLEEQPFFRTSEGNVKYYPQDRITREIYVLGQYWKLEIIPNELAYQYHHWDIRQTIFIGLSLTFLVVFVLNILRMKVDRESDISQDIPGGLQSIFLFLHSGLVKRTWPVIITAMLLIYSAAVWVIVDHGRTEVINQINRSGDAALSVLDLKVKQLSRDVLFLASTSPVRMLADMQTKVTPNDLDDIAQWQERLYDIFQAYMLTSPDVYQVRLLTAESGWSERVKVQRNNQELIKVYGNNLQDKSREPYIQKSLQVGESGVYVSDINLNREYGVVEYPERPMWRIATPVFSDNGLPFGIVIINVDATHMLQLLTAATNQNIRLFITNTEDEYLYHPSSHQSFAFDRGGSFRWEDSFQSGGWFSFGAENIQSLIGDQGTVWEKQWVYPLSDSRILTIHSTMQQTPSVIGIFGQIVMVGITIVSLSIIGAVIQYWLWLSELTSRKNEWNTQIQSWQEQELARFKALLESSPEATLIVDSNSYIKMVNEEAEKIFGYDRCDLENHTIERLIPYNLRTLHASHVRTFLKNPHKRRMGKNLPLFAVDAHGREFPIEVSLNSVSMENEVLVSVVIRDITERIDFEQKLKNALHEAERATQAKSAFLANTSHEIRTPLNAIIGITHLLSDEEQLTESQRRLVEKINLSGKSLLGIVNDVLDLSKIEANEMSLEMLPLNLREFIDEIGNIFSIQAEAKNISFTLTLDPQLPQWIEADAVRLRQILMNLLNNALKFTNLGKIELQAEVIGQQEQELESIHTRTTLRFVVTDTGIGISEEVQNHLFQPFSQADISTTRLFGGTGLGLSIVKNLVDLMSGKVGVESSEGHGSTFWVEIPFLEVSERELEIQGQYKQQTLYVLIAEDDPEDSEYLQSITRSLGWRTEVVNDGTALVETIVSRRDQALRLPDALIVDWQMPNMDGLAAVDKITQTIGPDEVPAILMVSAYDHQRIKAFDSKNLINDFMQKPVNASSMFNSVNEVVSRHTGIADKVLQSTFTTTIKAKWLPGVHVLVVDDNAINLEVAEHMLMQQGAIPEIADNAKDALEKLEKSPDKYDAVLMDVQMPGMDGLDATRYIRQTLQETSLPVIALTAGALVEERNRAFAAGMNDFLTKPISPSKLINVLRSHITQYRGVEINIEEIFSRTSDSGNWPQIEGLDSERSKELLSGNKDLFYTTLKHLLEDNRNLINDDLSTVDNADMDELRFALAAQIHKLRSTAGMVGSEKIYVLASDAENILRQPNSSAGLVLGELSVELRRLSAASEEALAAWDEATLSSLSQMAVKSDEQVSPETLQHLLELLTDQDLSVLELVEANREGLFSAMGSADFQALADSLERLDFKQATVLIEKLSEKSGKPS</sequence>
<dbReference type="SUPFAM" id="SSF55785">
    <property type="entry name" value="PYP-like sensor domain (PAS domain)"/>
    <property type="match status" value="1"/>
</dbReference>
<dbReference type="CDD" id="cd00082">
    <property type="entry name" value="HisKA"/>
    <property type="match status" value="1"/>
</dbReference>
<evidence type="ECO:0000256" key="15">
    <source>
        <dbReference type="ARBA" id="ARBA00023136"/>
    </source>
</evidence>
<dbReference type="InterPro" id="IPR006189">
    <property type="entry name" value="CHASE_dom"/>
</dbReference>
<dbReference type="SMART" id="SM00448">
    <property type="entry name" value="REC"/>
    <property type="match status" value="2"/>
</dbReference>
<evidence type="ECO:0000256" key="8">
    <source>
        <dbReference type="ARBA" id="ARBA00022692"/>
    </source>
</evidence>
<dbReference type="Pfam" id="PF00512">
    <property type="entry name" value="HisKA"/>
    <property type="match status" value="1"/>
</dbReference>
<dbReference type="SMART" id="SM00091">
    <property type="entry name" value="PAS"/>
    <property type="match status" value="1"/>
</dbReference>
<dbReference type="InterPro" id="IPR036097">
    <property type="entry name" value="HisK_dim/P_sf"/>
</dbReference>
<proteinExistence type="predicted"/>
<keyword evidence="5" id="KW-1003">Cell membrane</keyword>
<dbReference type="InterPro" id="IPR003594">
    <property type="entry name" value="HATPase_dom"/>
</dbReference>
<reference evidence="27 28" key="1">
    <citation type="submission" date="2017-05" db="EMBL/GenBank/DDBJ databases">
        <authorList>
            <person name="Song R."/>
            <person name="Chenine A.L."/>
            <person name="Ruprecht R.M."/>
        </authorList>
    </citation>
    <scope>NUCLEOTIDE SEQUENCE [LARGE SCALE GENOMIC DNA]</scope>
    <source>
        <strain evidence="27 28">CECT 7927</strain>
    </source>
</reference>
<dbReference type="SMART" id="SM01079">
    <property type="entry name" value="CHASE"/>
    <property type="match status" value="1"/>
</dbReference>
<dbReference type="SUPFAM" id="SSF52172">
    <property type="entry name" value="CheY-like"/>
    <property type="match status" value="2"/>
</dbReference>
<dbReference type="PANTHER" id="PTHR45339">
    <property type="entry name" value="HYBRID SIGNAL TRANSDUCTION HISTIDINE KINASE J"/>
    <property type="match status" value="1"/>
</dbReference>
<feature type="domain" description="CHASE" evidence="24">
    <location>
        <begin position="77"/>
        <end position="244"/>
    </location>
</feature>
<organism evidence="27 28">
    <name type="scientific">Vibrio mangrovi</name>
    <dbReference type="NCBI Taxonomy" id="474394"/>
    <lineage>
        <taxon>Bacteria</taxon>
        <taxon>Pseudomonadati</taxon>
        <taxon>Pseudomonadota</taxon>
        <taxon>Gammaproteobacteria</taxon>
        <taxon>Vibrionales</taxon>
        <taxon>Vibrionaceae</taxon>
        <taxon>Vibrio</taxon>
    </lineage>
</organism>
<dbReference type="InterPro" id="IPR004358">
    <property type="entry name" value="Sig_transdc_His_kin-like_C"/>
</dbReference>
<evidence type="ECO:0000256" key="10">
    <source>
        <dbReference type="ARBA" id="ARBA00022777"/>
    </source>
</evidence>
<dbReference type="GO" id="GO:0005524">
    <property type="term" value="F:ATP binding"/>
    <property type="evidence" value="ECO:0007669"/>
    <property type="project" value="UniProtKB-KW"/>
</dbReference>
<dbReference type="Pfam" id="PF00072">
    <property type="entry name" value="Response_reg"/>
    <property type="match status" value="2"/>
</dbReference>
<comment type="catalytic activity">
    <reaction evidence="1">
        <text>ATP + protein L-histidine = ADP + protein N-phospho-L-histidine.</text>
        <dbReference type="EC" id="2.7.13.3"/>
    </reaction>
</comment>
<dbReference type="InterPro" id="IPR011006">
    <property type="entry name" value="CheY-like_superfamily"/>
</dbReference>
<dbReference type="PROSITE" id="PS50109">
    <property type="entry name" value="HIS_KIN"/>
    <property type="match status" value="1"/>
</dbReference>
<evidence type="ECO:0000256" key="14">
    <source>
        <dbReference type="ARBA" id="ARBA00023012"/>
    </source>
</evidence>
<feature type="domain" description="PAS" evidence="23">
    <location>
        <begin position="710"/>
        <end position="780"/>
    </location>
</feature>
<keyword evidence="7 27" id="KW-0808">Transferase</keyword>
<evidence type="ECO:0000259" key="22">
    <source>
        <dbReference type="PROSITE" id="PS50110"/>
    </source>
</evidence>
<dbReference type="InterPro" id="IPR008207">
    <property type="entry name" value="Sig_transdc_His_kin_Hpt_dom"/>
</dbReference>
<dbReference type="PROSITE" id="PS50112">
    <property type="entry name" value="PAS"/>
    <property type="match status" value="1"/>
</dbReference>
<dbReference type="InterPro" id="IPR000014">
    <property type="entry name" value="PAS"/>
</dbReference>
<keyword evidence="14" id="KW-0902">Two-component regulatory system</keyword>
<evidence type="ECO:0000256" key="1">
    <source>
        <dbReference type="ARBA" id="ARBA00000085"/>
    </source>
</evidence>
<dbReference type="Pfam" id="PF02518">
    <property type="entry name" value="HATPase_c"/>
    <property type="match status" value="1"/>
</dbReference>
<dbReference type="SUPFAM" id="SSF103190">
    <property type="entry name" value="Sensory domain-like"/>
    <property type="match status" value="1"/>
</dbReference>
<evidence type="ECO:0000256" key="12">
    <source>
        <dbReference type="ARBA" id="ARBA00022840"/>
    </source>
</evidence>
<dbReference type="PANTHER" id="PTHR45339:SF1">
    <property type="entry name" value="HYBRID SIGNAL TRANSDUCTION HISTIDINE KINASE J"/>
    <property type="match status" value="1"/>
</dbReference>
<reference evidence="26 29" key="2">
    <citation type="submission" date="2023-11" db="EMBL/GenBank/DDBJ databases">
        <title>Plant-associative lifestyle of Vibrio porteresiae and its evolutionary dynamics.</title>
        <authorList>
            <person name="Rameshkumar N."/>
            <person name="Kirti K."/>
        </authorList>
    </citation>
    <scope>NUCLEOTIDE SEQUENCE [LARGE SCALE GENOMIC DNA]</scope>
    <source>
        <strain evidence="26 29">MSSRF38</strain>
    </source>
</reference>
<evidence type="ECO:0000256" key="7">
    <source>
        <dbReference type="ARBA" id="ARBA00022679"/>
    </source>
</evidence>
<gene>
    <name evidence="27" type="primary">rpfC_3</name>
    <name evidence="26" type="ORF">SBX37_20650</name>
    <name evidence="27" type="ORF">VIM7927_04267</name>
</gene>